<dbReference type="Proteomes" id="UP000824533">
    <property type="component" value="Linkage Group LG28"/>
</dbReference>
<sequence>MRLRIIIVMAAFVSMASSLPRRRNRVCQQRQQNPTVIVLNNIITDKDICNPVKKGGCNELILPPVPPPLEMPCKKGYVHTLPSITNLPFIEAVPPCSCVNLPIAPCVSMATPLCIDYLALAQPVIL</sequence>
<gene>
    <name evidence="1" type="ORF">K1T71_014250</name>
</gene>
<evidence type="ECO:0000313" key="1">
    <source>
        <dbReference type="EMBL" id="KAJ0170322.1"/>
    </source>
</evidence>
<name>A0ACC1CFQ1_9NEOP</name>
<proteinExistence type="predicted"/>
<accession>A0ACC1CFQ1</accession>
<keyword evidence="2" id="KW-1185">Reference proteome</keyword>
<dbReference type="EMBL" id="CM034414">
    <property type="protein sequence ID" value="KAJ0170322.1"/>
    <property type="molecule type" value="Genomic_DNA"/>
</dbReference>
<organism evidence="1 2">
    <name type="scientific">Dendrolimus kikuchii</name>
    <dbReference type="NCBI Taxonomy" id="765133"/>
    <lineage>
        <taxon>Eukaryota</taxon>
        <taxon>Metazoa</taxon>
        <taxon>Ecdysozoa</taxon>
        <taxon>Arthropoda</taxon>
        <taxon>Hexapoda</taxon>
        <taxon>Insecta</taxon>
        <taxon>Pterygota</taxon>
        <taxon>Neoptera</taxon>
        <taxon>Endopterygota</taxon>
        <taxon>Lepidoptera</taxon>
        <taxon>Glossata</taxon>
        <taxon>Ditrysia</taxon>
        <taxon>Bombycoidea</taxon>
        <taxon>Lasiocampidae</taxon>
        <taxon>Dendrolimus</taxon>
    </lineage>
</organism>
<evidence type="ECO:0000313" key="2">
    <source>
        <dbReference type="Proteomes" id="UP000824533"/>
    </source>
</evidence>
<reference evidence="1 2" key="1">
    <citation type="journal article" date="2021" name="Front. Genet.">
        <title>Chromosome-Level Genome Assembly Reveals Significant Gene Expansion in the Toll and IMD Signaling Pathways of Dendrolimus kikuchii.</title>
        <authorList>
            <person name="Zhou J."/>
            <person name="Wu P."/>
            <person name="Xiong Z."/>
            <person name="Liu N."/>
            <person name="Zhao N."/>
            <person name="Ji M."/>
            <person name="Qiu Y."/>
            <person name="Yang B."/>
        </authorList>
    </citation>
    <scope>NUCLEOTIDE SEQUENCE [LARGE SCALE GENOMIC DNA]</scope>
    <source>
        <strain evidence="1">Ann1</strain>
    </source>
</reference>
<protein>
    <submittedName>
        <fullName evidence="1">Uncharacterized protein</fullName>
    </submittedName>
</protein>
<comment type="caution">
    <text evidence="1">The sequence shown here is derived from an EMBL/GenBank/DDBJ whole genome shotgun (WGS) entry which is preliminary data.</text>
</comment>